<sequence>MVKLSTIVVFFLTFFVLIYQNCISFFMQPNCRFYPTCSSYMILSLRRFGVFKGLILTILRLCKCHPFHEGGDDLLPLKVKNKSEY</sequence>
<dbReference type="GO" id="GO:0005886">
    <property type="term" value="C:plasma membrane"/>
    <property type="evidence" value="ECO:0007669"/>
    <property type="project" value="UniProtKB-SubCell"/>
</dbReference>
<dbReference type="AlphaFoldDB" id="A0A3G2I5A8"/>
<accession>A0A3G2I5A8</accession>
<dbReference type="OrthoDB" id="9801753at2"/>
<evidence type="ECO:0000313" key="3">
    <source>
        <dbReference type="Proteomes" id="UP000271533"/>
    </source>
</evidence>
<dbReference type="RefSeq" id="WP_158360989.1">
    <property type="nucleotide sequence ID" value="NZ_CP032759.1"/>
</dbReference>
<keyword evidence="1" id="KW-0472">Membrane</keyword>
<evidence type="ECO:0000313" key="2">
    <source>
        <dbReference type="EMBL" id="AYN24485.1"/>
    </source>
</evidence>
<keyword evidence="1" id="KW-1003">Cell membrane</keyword>
<dbReference type="InterPro" id="IPR002696">
    <property type="entry name" value="Membr_insert_effic_factor_YidD"/>
</dbReference>
<reference evidence="2 3" key="1">
    <citation type="submission" date="2018-10" db="EMBL/GenBank/DDBJ databases">
        <title>Genome sequence of the corn leaf aphid (Rhopalosiphum maidis Fitch).</title>
        <authorList>
            <person name="Chen W."/>
            <person name="Shakir S."/>
            <person name="Bigham M."/>
            <person name="Fei Z."/>
            <person name="Jander G."/>
        </authorList>
    </citation>
    <scope>NUCLEOTIDE SEQUENCE [LARGE SCALE GENOMIC DNA]</scope>
    <source>
        <strain evidence="2 3">BTI</strain>
    </source>
</reference>
<dbReference type="Proteomes" id="UP000271533">
    <property type="component" value="Chromosome"/>
</dbReference>
<proteinExistence type="inferred from homology"/>
<protein>
    <recommendedName>
        <fullName evidence="1">Putative membrane protein insertion efficiency factor</fullName>
    </recommendedName>
</protein>
<dbReference type="PANTHER" id="PTHR33383">
    <property type="entry name" value="MEMBRANE PROTEIN INSERTION EFFICIENCY FACTOR-RELATED"/>
    <property type="match status" value="1"/>
</dbReference>
<comment type="subcellular location">
    <subcellularLocation>
        <location evidence="1">Cell membrane</location>
        <topology evidence="1">Peripheral membrane protein</topology>
        <orientation evidence="1">Cytoplasmic side</orientation>
    </subcellularLocation>
</comment>
<comment type="similarity">
    <text evidence="1">Belongs to the UPF0161 family.</text>
</comment>
<dbReference type="NCBIfam" id="TIGR00278">
    <property type="entry name" value="membrane protein insertion efficiency factor YidD"/>
    <property type="match status" value="1"/>
</dbReference>
<dbReference type="HAMAP" id="MF_00386">
    <property type="entry name" value="UPF0161_YidD"/>
    <property type="match status" value="1"/>
</dbReference>
<dbReference type="PANTHER" id="PTHR33383:SF1">
    <property type="entry name" value="MEMBRANE PROTEIN INSERTION EFFICIENCY FACTOR-RELATED"/>
    <property type="match status" value="1"/>
</dbReference>
<comment type="function">
    <text evidence="1">Could be involved in insertion of integral membrane proteins into the membrane.</text>
</comment>
<gene>
    <name evidence="2" type="primary">yidD</name>
    <name evidence="2" type="ORF">D8S97_00595</name>
</gene>
<evidence type="ECO:0000256" key="1">
    <source>
        <dbReference type="HAMAP-Rule" id="MF_00386"/>
    </source>
</evidence>
<organism evidence="2 3">
    <name type="scientific">Buchnera aphidicola subsp. Rhopalosiphum maidis</name>
    <dbReference type="NCBI Taxonomy" id="118109"/>
    <lineage>
        <taxon>Bacteria</taxon>
        <taxon>Pseudomonadati</taxon>
        <taxon>Pseudomonadota</taxon>
        <taxon>Gammaproteobacteria</taxon>
        <taxon>Enterobacterales</taxon>
        <taxon>Erwiniaceae</taxon>
        <taxon>Buchnera</taxon>
    </lineage>
</organism>
<dbReference type="SMART" id="SM01234">
    <property type="entry name" value="Haemolytic"/>
    <property type="match status" value="1"/>
</dbReference>
<dbReference type="Pfam" id="PF01809">
    <property type="entry name" value="YidD"/>
    <property type="match status" value="1"/>
</dbReference>
<dbReference type="EMBL" id="CP032759">
    <property type="protein sequence ID" value="AYN24485.1"/>
    <property type="molecule type" value="Genomic_DNA"/>
</dbReference>
<name>A0A3G2I5A8_BUCRM</name>